<organism evidence="2 3">
    <name type="scientific">Allocoleopsis franciscana PCC 7113</name>
    <dbReference type="NCBI Taxonomy" id="1173027"/>
    <lineage>
        <taxon>Bacteria</taxon>
        <taxon>Bacillati</taxon>
        <taxon>Cyanobacteriota</taxon>
        <taxon>Cyanophyceae</taxon>
        <taxon>Coleofasciculales</taxon>
        <taxon>Coleofasciculaceae</taxon>
        <taxon>Allocoleopsis</taxon>
        <taxon>Allocoleopsis franciscana</taxon>
    </lineage>
</organism>
<dbReference type="AlphaFoldDB" id="K9WR00"/>
<proteinExistence type="predicted"/>
<feature type="domain" description="IrrE N-terminal-like" evidence="1">
    <location>
        <begin position="42"/>
        <end position="165"/>
    </location>
</feature>
<evidence type="ECO:0000313" key="3">
    <source>
        <dbReference type="Proteomes" id="UP000010471"/>
    </source>
</evidence>
<dbReference type="Pfam" id="PF06114">
    <property type="entry name" value="Peptidase_M78"/>
    <property type="match status" value="1"/>
</dbReference>
<evidence type="ECO:0000259" key="1">
    <source>
        <dbReference type="Pfam" id="PF06114"/>
    </source>
</evidence>
<dbReference type="PANTHER" id="PTHR43236">
    <property type="entry name" value="ANTITOXIN HIGA1"/>
    <property type="match status" value="1"/>
</dbReference>
<accession>K9WR00</accession>
<dbReference type="KEGG" id="mic:Mic7113_6410"/>
<dbReference type="HOGENOM" id="CLU_979492_0_0_3"/>
<dbReference type="EMBL" id="CP003631">
    <property type="protein sequence ID" value="AFZ21992.1"/>
    <property type="molecule type" value="Genomic_DNA"/>
</dbReference>
<dbReference type="PATRIC" id="fig|1173027.3.peg.7086"/>
<name>K9WR00_9CYAN</name>
<dbReference type="InterPro" id="IPR052345">
    <property type="entry name" value="Rad_response_metalloprotease"/>
</dbReference>
<sequence length="293" mass="32894">MRNQTLRNQRQVLAQQAQQKAIEVRRKTGFDNKSPLCIYGLCDKLNVRVKFVDISMEGIYLREAESVILLSALRPLPRRIFTCAHELGHHVFGHGSTIDELLGEAESSQAFEPEEFLANSFAGFLLMPILCVRKAFVSRGWDAASATPEQIFTIACNFGVGYETLITHMAYALKMISSSRASTLLKTKPKTIREKVLGRPSTDPLTIADAHWLMPTIDAEVGSLLLLPTGAQAVNDTITLEENHPKGQLFKANRPGIVRVYCRDTGWAVFVRVSRYQFIGLSQYRHLEEVEDE</sequence>
<dbReference type="RefSeq" id="WP_015186119.1">
    <property type="nucleotide sequence ID" value="NC_019739.1"/>
</dbReference>
<evidence type="ECO:0000313" key="2">
    <source>
        <dbReference type="EMBL" id="AFZ21992.1"/>
    </source>
</evidence>
<dbReference type="Gene3D" id="1.10.10.2910">
    <property type="match status" value="1"/>
</dbReference>
<dbReference type="PANTHER" id="PTHR43236:SF1">
    <property type="entry name" value="BLL7220 PROTEIN"/>
    <property type="match status" value="1"/>
</dbReference>
<protein>
    <submittedName>
        <fullName evidence="2">Putative Zn peptidase</fullName>
    </submittedName>
</protein>
<dbReference type="InterPro" id="IPR010359">
    <property type="entry name" value="IrrE_HExxH"/>
</dbReference>
<gene>
    <name evidence="2" type="ORF">Mic7113_6410</name>
</gene>
<dbReference type="Proteomes" id="UP000010471">
    <property type="component" value="Plasmid pMIC7113.01"/>
</dbReference>
<keyword evidence="3" id="KW-1185">Reference proteome</keyword>
<reference evidence="2 3" key="1">
    <citation type="submission" date="2012-06" db="EMBL/GenBank/DDBJ databases">
        <title>Finished plasmid 1 of genome of Microcoleus sp. PCC 7113.</title>
        <authorList>
            <consortium name="US DOE Joint Genome Institute"/>
            <person name="Gugger M."/>
            <person name="Coursin T."/>
            <person name="Rippka R."/>
            <person name="Tandeau De Marsac N."/>
            <person name="Huntemann M."/>
            <person name="Wei C.-L."/>
            <person name="Han J."/>
            <person name="Detter J.C."/>
            <person name="Han C."/>
            <person name="Tapia R."/>
            <person name="Chen A."/>
            <person name="Kyrpides N."/>
            <person name="Mavromatis K."/>
            <person name="Markowitz V."/>
            <person name="Szeto E."/>
            <person name="Ivanova N."/>
            <person name="Pagani I."/>
            <person name="Pati A."/>
            <person name="Goodwin L."/>
            <person name="Nordberg H.P."/>
            <person name="Cantor M.N."/>
            <person name="Hua S.X."/>
            <person name="Woyke T."/>
            <person name="Kerfeld C.A."/>
        </authorList>
    </citation>
    <scope>NUCLEOTIDE SEQUENCE [LARGE SCALE GENOMIC DNA]</scope>
    <source>
        <strain evidence="2 3">PCC 7113</strain>
        <plasmid evidence="2 3">pMIC7113.01</plasmid>
    </source>
</reference>
<keyword evidence="2" id="KW-0614">Plasmid</keyword>
<geneLocation type="plasmid" evidence="2 3">
    <name>pMIC7113.01</name>
</geneLocation>